<accession>A0A174HYN3</accession>
<reference evidence="1 2" key="1">
    <citation type="submission" date="2015-09" db="EMBL/GenBank/DDBJ databases">
        <authorList>
            <consortium name="Pathogen Informatics"/>
        </authorList>
    </citation>
    <scope>NUCLEOTIDE SEQUENCE [LARGE SCALE GENOMIC DNA]</scope>
    <source>
        <strain evidence="1 2">2789STDY5834898</strain>
    </source>
</reference>
<organism evidence="1 2">
    <name type="scientific">Bacteroides uniformis</name>
    <dbReference type="NCBI Taxonomy" id="820"/>
    <lineage>
        <taxon>Bacteria</taxon>
        <taxon>Pseudomonadati</taxon>
        <taxon>Bacteroidota</taxon>
        <taxon>Bacteroidia</taxon>
        <taxon>Bacteroidales</taxon>
        <taxon>Bacteroidaceae</taxon>
        <taxon>Bacteroides</taxon>
    </lineage>
</organism>
<evidence type="ECO:0000313" key="2">
    <source>
        <dbReference type="Proteomes" id="UP000095766"/>
    </source>
</evidence>
<keyword evidence="1" id="KW-0472">Membrane</keyword>
<sequence length="249" mass="28352">MYMAVQYAFVGIAQTWKNKTHACNNQTATNESTAQKPVFLLEAIPVYNESEGIDTACEAETAEEISETEVIEEAYMAETGELAKDNHISVTYQQGIDDFYQSQAESQKKKLDTIHEYLLYIMSPFVYEEDMDEFCTDLLRFAMDHNYRPEVEWKRYKTKLSSFDVRHMVWSIATRLGLGKGKVYSNDDCACYIERRFASLCVTASGEPLSHNTLRNLTVTSNSDQIHCDYPGKDGLLFHIPLQLGGEKG</sequence>
<dbReference type="EMBL" id="CZAO01000001">
    <property type="protein sequence ID" value="CUO80004.1"/>
    <property type="molecule type" value="Genomic_DNA"/>
</dbReference>
<proteinExistence type="predicted"/>
<evidence type="ECO:0000313" key="1">
    <source>
        <dbReference type="EMBL" id="CUO80004.1"/>
    </source>
</evidence>
<gene>
    <name evidence="1" type="ORF">ERS852510_00135</name>
</gene>
<protein>
    <submittedName>
        <fullName evidence="1">Putative transmembrane protein</fullName>
    </submittedName>
</protein>
<keyword evidence="1" id="KW-0812">Transmembrane</keyword>
<name>A0A174HYN3_BACUN</name>
<dbReference type="AlphaFoldDB" id="A0A174HYN3"/>
<dbReference type="Proteomes" id="UP000095766">
    <property type="component" value="Unassembled WGS sequence"/>
</dbReference>